<accession>A0AAJ0C242</accession>
<keyword evidence="2" id="KW-0813">Transport</keyword>
<dbReference type="PANTHER" id="PTHR13257">
    <property type="entry name" value="NUCLEOPORIN NUP84-RELATED"/>
    <property type="match status" value="1"/>
</dbReference>
<dbReference type="PANTHER" id="PTHR13257:SF0">
    <property type="entry name" value="NUCLEAR PORE COMPLEX PROTEIN NUP88"/>
    <property type="match status" value="1"/>
</dbReference>
<dbReference type="RefSeq" id="XP_060284718.1">
    <property type="nucleotide sequence ID" value="XM_060424058.1"/>
</dbReference>
<proteinExistence type="predicted"/>
<evidence type="ECO:0000256" key="7">
    <source>
        <dbReference type="ARBA" id="ARBA00023242"/>
    </source>
</evidence>
<feature type="region of interest" description="Disordered" evidence="8">
    <location>
        <begin position="803"/>
        <end position="824"/>
    </location>
</feature>
<dbReference type="EMBL" id="MU839005">
    <property type="protein sequence ID" value="KAK1768505.1"/>
    <property type="molecule type" value="Genomic_DNA"/>
</dbReference>
<dbReference type="GO" id="GO:0006406">
    <property type="term" value="P:mRNA export from nucleus"/>
    <property type="evidence" value="ECO:0007669"/>
    <property type="project" value="TreeGrafter"/>
</dbReference>
<dbReference type="SUPFAM" id="SSF117289">
    <property type="entry name" value="Nucleoporin domain"/>
    <property type="match status" value="1"/>
</dbReference>
<evidence type="ECO:0000256" key="4">
    <source>
        <dbReference type="ARBA" id="ARBA00022927"/>
    </source>
</evidence>
<evidence type="ECO:0000256" key="1">
    <source>
        <dbReference type="ARBA" id="ARBA00004567"/>
    </source>
</evidence>
<evidence type="ECO:0000256" key="6">
    <source>
        <dbReference type="ARBA" id="ARBA00023132"/>
    </source>
</evidence>
<feature type="compositionally biased region" description="Basic and acidic residues" evidence="8">
    <location>
        <begin position="846"/>
        <end position="856"/>
    </location>
</feature>
<feature type="region of interest" description="Disordered" evidence="8">
    <location>
        <begin position="1"/>
        <end position="48"/>
    </location>
</feature>
<feature type="compositionally biased region" description="Polar residues" evidence="8">
    <location>
        <begin position="808"/>
        <end position="821"/>
    </location>
</feature>
<evidence type="ECO:0000256" key="2">
    <source>
        <dbReference type="ARBA" id="ARBA00022448"/>
    </source>
</evidence>
<dbReference type="InterPro" id="IPR037700">
    <property type="entry name" value="NUP88/NUP82"/>
</dbReference>
<evidence type="ECO:0000313" key="9">
    <source>
        <dbReference type="EMBL" id="KAK1768505.1"/>
    </source>
</evidence>
<keyword evidence="5" id="KW-0811">Translocation</keyword>
<dbReference type="Proteomes" id="UP001244011">
    <property type="component" value="Unassembled WGS sequence"/>
</dbReference>
<gene>
    <name evidence="9" type="ORF">QBC33DRAFT_380646</name>
</gene>
<dbReference type="GO" id="GO:0005643">
    <property type="term" value="C:nuclear pore"/>
    <property type="evidence" value="ECO:0007669"/>
    <property type="project" value="UniProtKB-SubCell"/>
</dbReference>
<dbReference type="GeneID" id="85307245"/>
<keyword evidence="7" id="KW-0539">Nucleus</keyword>
<comment type="subcellular location">
    <subcellularLocation>
        <location evidence="1">Nucleus</location>
        <location evidence="1">Nuclear pore complex</location>
    </subcellularLocation>
</comment>
<keyword evidence="4" id="KW-0653">Protein transport</keyword>
<keyword evidence="10" id="KW-1185">Reference proteome</keyword>
<reference evidence="9" key="1">
    <citation type="submission" date="2023-06" db="EMBL/GenBank/DDBJ databases">
        <title>Genome-scale phylogeny and comparative genomics of the fungal order Sordariales.</title>
        <authorList>
            <consortium name="Lawrence Berkeley National Laboratory"/>
            <person name="Hensen N."/>
            <person name="Bonometti L."/>
            <person name="Westerberg I."/>
            <person name="Brannstrom I.O."/>
            <person name="Guillou S."/>
            <person name="Cros-Aarteil S."/>
            <person name="Calhoun S."/>
            <person name="Haridas S."/>
            <person name="Kuo A."/>
            <person name="Mondo S."/>
            <person name="Pangilinan J."/>
            <person name="Riley R."/>
            <person name="Labutti K."/>
            <person name="Andreopoulos B."/>
            <person name="Lipzen A."/>
            <person name="Chen C."/>
            <person name="Yanf M."/>
            <person name="Daum C."/>
            <person name="Ng V."/>
            <person name="Clum A."/>
            <person name="Steindorff A."/>
            <person name="Ohm R."/>
            <person name="Martin F."/>
            <person name="Silar P."/>
            <person name="Natvig D."/>
            <person name="Lalanne C."/>
            <person name="Gautier V."/>
            <person name="Ament-Velasquez S.L."/>
            <person name="Kruys A."/>
            <person name="Hutchinson M.I."/>
            <person name="Powell A.J."/>
            <person name="Barry K."/>
            <person name="Miller A.N."/>
            <person name="Grigoriev I.V."/>
            <person name="Debuchy R."/>
            <person name="Gladieux P."/>
            <person name="Thoren M.H."/>
            <person name="Johannesson H."/>
        </authorList>
    </citation>
    <scope>NUCLEOTIDE SEQUENCE</scope>
    <source>
        <strain evidence="9">8032-3</strain>
    </source>
</reference>
<keyword evidence="6" id="KW-0906">Nuclear pore complex</keyword>
<dbReference type="GO" id="GO:0000056">
    <property type="term" value="P:ribosomal small subunit export from nucleus"/>
    <property type="evidence" value="ECO:0007669"/>
    <property type="project" value="InterPro"/>
</dbReference>
<keyword evidence="3" id="KW-0509">mRNA transport</keyword>
<evidence type="ECO:0008006" key="11">
    <source>
        <dbReference type="Google" id="ProtNLM"/>
    </source>
</evidence>
<dbReference type="GO" id="GO:0017056">
    <property type="term" value="F:structural constituent of nuclear pore"/>
    <property type="evidence" value="ECO:0007669"/>
    <property type="project" value="InterPro"/>
</dbReference>
<protein>
    <recommendedName>
        <fullName evidence="11">Nuclear pore complex protein An-Nup82</fullName>
    </recommendedName>
</protein>
<feature type="region of interest" description="Disordered" evidence="8">
    <location>
        <begin position="846"/>
        <end position="867"/>
    </location>
</feature>
<dbReference type="GO" id="GO:0006606">
    <property type="term" value="P:protein import into nucleus"/>
    <property type="evidence" value="ECO:0007669"/>
    <property type="project" value="TreeGrafter"/>
</dbReference>
<evidence type="ECO:0000256" key="3">
    <source>
        <dbReference type="ARBA" id="ARBA00022816"/>
    </source>
</evidence>
<evidence type="ECO:0000256" key="5">
    <source>
        <dbReference type="ARBA" id="ARBA00023010"/>
    </source>
</evidence>
<comment type="caution">
    <text evidence="9">The sequence shown here is derived from an EMBL/GenBank/DDBJ whole genome shotgun (WGS) entry which is preliminary data.</text>
</comment>
<name>A0AAJ0C242_9PEZI</name>
<dbReference type="AlphaFoldDB" id="A0AAJ0C242"/>
<organism evidence="9 10">
    <name type="scientific">Phialemonium atrogriseum</name>
    <dbReference type="NCBI Taxonomy" id="1093897"/>
    <lineage>
        <taxon>Eukaryota</taxon>
        <taxon>Fungi</taxon>
        <taxon>Dikarya</taxon>
        <taxon>Ascomycota</taxon>
        <taxon>Pezizomycotina</taxon>
        <taxon>Sordariomycetes</taxon>
        <taxon>Sordariomycetidae</taxon>
        <taxon>Cephalothecales</taxon>
        <taxon>Cephalothecaceae</taxon>
        <taxon>Phialemonium</taxon>
    </lineage>
</organism>
<dbReference type="GO" id="GO:0000055">
    <property type="term" value="P:ribosomal large subunit export from nucleus"/>
    <property type="evidence" value="ECO:0007669"/>
    <property type="project" value="InterPro"/>
</dbReference>
<evidence type="ECO:0000313" key="10">
    <source>
        <dbReference type="Proteomes" id="UP001244011"/>
    </source>
</evidence>
<sequence>MPKIKSYAPSWLKEPEPGHKLFAQSDDDEVKLPPSQFRISNKAKPGPRRTIARRGTEVFVAAGKQIRWGNLAHLKRAWDLKQPRAGFGSRSKLDDLSDSFEIYDEEPESRVHNWVPAEGYRVIKTPVADEIRQLVISPQEDYLAVLTSHTVHICVLPDSSHLTATDTTPFKPKFWTLGPTTHVTSKAAVASALWHPLGVGGSAIVTVTEDAVVRVWELSTSDRWSFDSPALAIDLKKLADGTSLDQDFSASTSATNAGFSPDSFDMEVASACFGDRRSGGWSSMTLWVAMRGGDVYALCPLLPQKWAPPPTLVPSLSVSIVAKLAATEGDSSVSSEAKLLAQQQLDWMADLDSQEPKLVDGPIGEPPLEIYTRPLRPGTVPKLQGPFYLDLGPDAEHDDDVELTDILVIGEKMSTAELMNGEDEELDVDEVDREGLSLSVVCLLSTSGRVKICLDVDGVEAQWLPPRKAPRPRGFTLETEPPSLLTFQTLDTLKPSESTDDNWPMFSEDATSRYSFFVTQTCGITYISLAPWVFRLEGELQSESEAGSKFRIDLLVKGNGCVRERVYTQRNDLGPLSACTAIRDPDLGYFVLSATHRDPVALFFEIPEDEFTPLARQGSPSPIDEPVGDRQPLTLWEPRPFFHASDILSRDSTVPRYLDHLKTGKRRPLLHQEVRLSVASLEVFTECHRVVSADIDPLNSAVAELFRKCEALHAELREQVSKTNEVRRRVEGITGEDGDEDEPMSDNMLVKARLKQAKERQGSLNRRMDELKRKLGRATSRELSDKEVAWMEEVRAMEGAVLGGTEADGSTQTTSSSSKAGQSLKRFEEVRRLKDGLLSQVEQLQKRLGEGQKEESPAPASPYRIPTDIKRAKYAQVKQLLDREEALVEAIKSRVDRLTLG</sequence>
<evidence type="ECO:0000256" key="8">
    <source>
        <dbReference type="SAM" id="MobiDB-lite"/>
    </source>
</evidence>